<gene>
    <name evidence="7" type="ORF">skT53_31990</name>
</gene>
<keyword evidence="4 6" id="KW-1133">Transmembrane helix</keyword>
<evidence type="ECO:0000313" key="8">
    <source>
        <dbReference type="Proteomes" id="UP000593802"/>
    </source>
</evidence>
<dbReference type="Pfam" id="PF02653">
    <property type="entry name" value="BPD_transp_2"/>
    <property type="match status" value="1"/>
</dbReference>
<dbReference type="InterPro" id="IPR001851">
    <property type="entry name" value="ABC_transp_permease"/>
</dbReference>
<dbReference type="AlphaFoldDB" id="A0A7I8DDL6"/>
<dbReference type="RefSeq" id="WP_200758858.1">
    <property type="nucleotide sequence ID" value="NZ_AP023366.1"/>
</dbReference>
<evidence type="ECO:0000313" key="7">
    <source>
        <dbReference type="EMBL" id="BCJ88214.1"/>
    </source>
</evidence>
<sequence>MKKKFPISLAAVILILALPFVLSSYSVSLFTEMFVISIFALSLGLIIGYAGLVSLGHAAFFGAGAYTVALLGKYFPNTYVLLLAAILIAGLLAWLSGFLFIKTSGAYFLMITLAFSQMLYAVVYKAKNVTGGADGMAVSASPDLGFGPISSPLGLYYLMAISFLLCYLFLSCFVNSPAGKAVQGVKENESRMKALGYRTHSFKLLAYTISGMMAGFAGAMYSLYNLFVSPDTLSWIFSGQAMVMVIIGGVGTLFGPPIGAAFFVVLQNYMSSYTERWPIIMGLIFVAFVLYGRGGVAHLLIFVWAKIQSNFRGGNNPAVEMGPSKQAGEVVNGESVKG</sequence>
<feature type="transmembrane region" description="Helical" evidence="6">
    <location>
        <begin position="81"/>
        <end position="100"/>
    </location>
</feature>
<dbReference type="KEGG" id="eff:skT53_31990"/>
<keyword evidence="5 6" id="KW-0472">Membrane</keyword>
<reference evidence="7 8" key="1">
    <citation type="submission" date="2020-08" db="EMBL/GenBank/DDBJ databases">
        <title>Complete Genome Sequence of Effusibacillus dendaii Strain skT53, Isolated from Farmland soil.</title>
        <authorList>
            <person name="Konishi T."/>
            <person name="Kawasaki H."/>
        </authorList>
    </citation>
    <scope>NUCLEOTIDE SEQUENCE [LARGE SCALE GENOMIC DNA]</scope>
    <source>
        <strain evidence="8">skT53</strain>
    </source>
</reference>
<feature type="transmembrane region" description="Helical" evidence="6">
    <location>
        <begin position="33"/>
        <end position="51"/>
    </location>
</feature>
<dbReference type="GO" id="GO:0015658">
    <property type="term" value="F:branched-chain amino acid transmembrane transporter activity"/>
    <property type="evidence" value="ECO:0007669"/>
    <property type="project" value="InterPro"/>
</dbReference>
<dbReference type="GO" id="GO:0005886">
    <property type="term" value="C:plasma membrane"/>
    <property type="evidence" value="ECO:0007669"/>
    <property type="project" value="UniProtKB-SubCell"/>
</dbReference>
<evidence type="ECO:0000256" key="4">
    <source>
        <dbReference type="ARBA" id="ARBA00022989"/>
    </source>
</evidence>
<dbReference type="Proteomes" id="UP000593802">
    <property type="component" value="Chromosome"/>
</dbReference>
<feature type="transmembrane region" description="Helical" evidence="6">
    <location>
        <begin position="107"/>
        <end position="126"/>
    </location>
</feature>
<feature type="transmembrane region" description="Helical" evidence="6">
    <location>
        <begin position="154"/>
        <end position="174"/>
    </location>
</feature>
<dbReference type="PANTHER" id="PTHR30482:SF17">
    <property type="entry name" value="ABC TRANSPORTER ATP-BINDING PROTEIN"/>
    <property type="match status" value="1"/>
</dbReference>
<proteinExistence type="predicted"/>
<comment type="subcellular location">
    <subcellularLocation>
        <location evidence="1">Cell membrane</location>
        <topology evidence="1">Multi-pass membrane protein</topology>
    </subcellularLocation>
</comment>
<dbReference type="CDD" id="cd06581">
    <property type="entry name" value="TM_PBP1_LivM_like"/>
    <property type="match status" value="1"/>
</dbReference>
<feature type="transmembrane region" description="Helical" evidence="6">
    <location>
        <begin position="204"/>
        <end position="224"/>
    </location>
</feature>
<protein>
    <submittedName>
        <fullName evidence="7">Branched-chain amino acid ABC transporter permease</fullName>
    </submittedName>
</protein>
<keyword evidence="2" id="KW-1003">Cell membrane</keyword>
<evidence type="ECO:0000256" key="2">
    <source>
        <dbReference type="ARBA" id="ARBA00022475"/>
    </source>
</evidence>
<dbReference type="EMBL" id="AP023366">
    <property type="protein sequence ID" value="BCJ88214.1"/>
    <property type="molecule type" value="Genomic_DNA"/>
</dbReference>
<evidence type="ECO:0000256" key="1">
    <source>
        <dbReference type="ARBA" id="ARBA00004651"/>
    </source>
</evidence>
<keyword evidence="8" id="KW-1185">Reference proteome</keyword>
<name>A0A7I8DDL6_9BACL</name>
<keyword evidence="3 6" id="KW-0812">Transmembrane</keyword>
<evidence type="ECO:0000256" key="6">
    <source>
        <dbReference type="SAM" id="Phobius"/>
    </source>
</evidence>
<feature type="transmembrane region" description="Helical" evidence="6">
    <location>
        <begin position="244"/>
        <end position="266"/>
    </location>
</feature>
<evidence type="ECO:0000256" key="3">
    <source>
        <dbReference type="ARBA" id="ARBA00022692"/>
    </source>
</evidence>
<feature type="transmembrane region" description="Helical" evidence="6">
    <location>
        <begin position="278"/>
        <end position="305"/>
    </location>
</feature>
<dbReference type="PANTHER" id="PTHR30482">
    <property type="entry name" value="HIGH-AFFINITY BRANCHED-CHAIN AMINO ACID TRANSPORT SYSTEM PERMEASE"/>
    <property type="match status" value="1"/>
</dbReference>
<dbReference type="InterPro" id="IPR043428">
    <property type="entry name" value="LivM-like"/>
</dbReference>
<organism evidence="7 8">
    <name type="scientific">Effusibacillus dendaii</name>
    <dbReference type="NCBI Taxonomy" id="2743772"/>
    <lineage>
        <taxon>Bacteria</taxon>
        <taxon>Bacillati</taxon>
        <taxon>Bacillota</taxon>
        <taxon>Bacilli</taxon>
        <taxon>Bacillales</taxon>
        <taxon>Alicyclobacillaceae</taxon>
        <taxon>Effusibacillus</taxon>
    </lineage>
</organism>
<evidence type="ECO:0000256" key="5">
    <source>
        <dbReference type="ARBA" id="ARBA00023136"/>
    </source>
</evidence>
<accession>A0A7I8DDL6</accession>